<name>A0ABV0FIL1_9GAMM</name>
<evidence type="ECO:0000313" key="2">
    <source>
        <dbReference type="EMBL" id="MEO3680669.1"/>
    </source>
</evidence>
<proteinExistence type="predicted"/>
<keyword evidence="3" id="KW-1185">Reference proteome</keyword>
<keyword evidence="1" id="KW-1133">Transmembrane helix</keyword>
<feature type="transmembrane region" description="Helical" evidence="1">
    <location>
        <begin position="77"/>
        <end position="94"/>
    </location>
</feature>
<protein>
    <submittedName>
        <fullName evidence="2">Uncharacterized protein</fullName>
    </submittedName>
</protein>
<keyword evidence="1" id="KW-0812">Transmembrane</keyword>
<dbReference type="EMBL" id="JBDPZN010000001">
    <property type="protein sequence ID" value="MEO3680669.1"/>
    <property type="molecule type" value="Genomic_DNA"/>
</dbReference>
<evidence type="ECO:0000256" key="1">
    <source>
        <dbReference type="SAM" id="Phobius"/>
    </source>
</evidence>
<keyword evidence="1" id="KW-0472">Membrane</keyword>
<organism evidence="2 3">
    <name type="scientific">Shewanella vesiculosa</name>
    <dbReference type="NCBI Taxonomy" id="518738"/>
    <lineage>
        <taxon>Bacteria</taxon>
        <taxon>Pseudomonadati</taxon>
        <taxon>Pseudomonadota</taxon>
        <taxon>Gammaproteobacteria</taxon>
        <taxon>Alteromonadales</taxon>
        <taxon>Shewanellaceae</taxon>
        <taxon>Shewanella</taxon>
    </lineage>
</organism>
<feature type="transmembrane region" description="Helical" evidence="1">
    <location>
        <begin position="12"/>
        <end position="32"/>
    </location>
</feature>
<accession>A0ABV0FIL1</accession>
<dbReference type="RefSeq" id="WP_347689327.1">
    <property type="nucleotide sequence ID" value="NZ_JBDPZN010000001.1"/>
</dbReference>
<comment type="caution">
    <text evidence="2">The sequence shown here is derived from an EMBL/GenBank/DDBJ whole genome shotgun (WGS) entry which is preliminary data.</text>
</comment>
<dbReference type="Proteomes" id="UP001477278">
    <property type="component" value="Unassembled WGS sequence"/>
</dbReference>
<gene>
    <name evidence="2" type="ORF">ABHN84_00005</name>
</gene>
<reference evidence="2 3" key="1">
    <citation type="submission" date="2024-05" db="EMBL/GenBank/DDBJ databases">
        <title>Genome sequencing of Marine Estuary Bacteria, Shewanella vesiculosa and S. baltica, and Pseudomonas syringae.</title>
        <authorList>
            <person name="Gurung A."/>
            <person name="Maclea K.S."/>
        </authorList>
    </citation>
    <scope>NUCLEOTIDE SEQUENCE [LARGE SCALE GENOMIC DNA]</scope>
    <source>
        <strain evidence="2 3">1A</strain>
    </source>
</reference>
<sequence>MNKWLSNKRIFMIGFFPVLGLIITFLLNFIAGPGYTTSVNQGALAIYFMGSVMWSVFVFFTGIFMYSKCSSMNHIKFILGVLSVTFGAAMPWMIGIS</sequence>
<evidence type="ECO:0000313" key="3">
    <source>
        <dbReference type="Proteomes" id="UP001477278"/>
    </source>
</evidence>
<feature type="transmembrane region" description="Helical" evidence="1">
    <location>
        <begin position="44"/>
        <end position="65"/>
    </location>
</feature>